<organism evidence="2 3">
    <name type="scientific">Clostridium tertium</name>
    <dbReference type="NCBI Taxonomy" id="1559"/>
    <lineage>
        <taxon>Bacteria</taxon>
        <taxon>Bacillati</taxon>
        <taxon>Bacillota</taxon>
        <taxon>Clostridia</taxon>
        <taxon>Eubacteriales</taxon>
        <taxon>Clostridiaceae</taxon>
        <taxon>Clostridium</taxon>
    </lineage>
</organism>
<name>A0A9X4B2T0_9CLOT</name>
<keyword evidence="1" id="KW-0472">Membrane</keyword>
<dbReference type="RefSeq" id="WP_008676936.1">
    <property type="nucleotide sequence ID" value="NZ_BAAACM010000019.1"/>
</dbReference>
<protein>
    <submittedName>
        <fullName evidence="2">Uncharacterized protein</fullName>
    </submittedName>
</protein>
<dbReference type="GeneID" id="93044654"/>
<keyword evidence="1" id="KW-0812">Transmembrane</keyword>
<accession>A0A9X4B2T0</accession>
<evidence type="ECO:0000313" key="3">
    <source>
        <dbReference type="Proteomes" id="UP001141183"/>
    </source>
</evidence>
<gene>
    <name evidence="2" type="ORF">NE398_18155</name>
</gene>
<reference evidence="2" key="1">
    <citation type="submission" date="2022-05" db="EMBL/GenBank/DDBJ databases">
        <title>Draft genome sequence of Clostridium tertium strain CP3 isolated from Peru.</title>
        <authorList>
            <person name="Hurtado R."/>
            <person name="Lima L."/>
            <person name="Sousa T."/>
            <person name="Jaiswal A.K."/>
            <person name="Tiwari S."/>
            <person name="Maturrano L."/>
            <person name="Brenig B."/>
            <person name="Azevedo V."/>
        </authorList>
    </citation>
    <scope>NUCLEOTIDE SEQUENCE</scope>
    <source>
        <strain evidence="2">CP3</strain>
    </source>
</reference>
<feature type="transmembrane region" description="Helical" evidence="1">
    <location>
        <begin position="88"/>
        <end position="105"/>
    </location>
</feature>
<dbReference type="Proteomes" id="UP001141183">
    <property type="component" value="Unassembled WGS sequence"/>
</dbReference>
<sequence>MLKLQPIEFFLRVIPEGFLFIFAIYVFSQINITRKNYIISSLLFSSSVYIIRLLPINYGVHMTLSVLFLLFISIVYNKIDVIRAIKSIIILYLIQLISEAVNVLGLNLMNLDLDKLFKDPIKKSILGLPSLLITLIIIIIFYLINKKRGKLKK</sequence>
<comment type="caution">
    <text evidence="2">The sequence shown here is derived from an EMBL/GenBank/DDBJ whole genome shotgun (WGS) entry which is preliminary data.</text>
</comment>
<feature type="transmembrane region" description="Helical" evidence="1">
    <location>
        <begin position="6"/>
        <end position="27"/>
    </location>
</feature>
<evidence type="ECO:0000256" key="1">
    <source>
        <dbReference type="SAM" id="Phobius"/>
    </source>
</evidence>
<feature type="transmembrane region" description="Helical" evidence="1">
    <location>
        <begin position="58"/>
        <end position="76"/>
    </location>
</feature>
<keyword evidence="3" id="KW-1185">Reference proteome</keyword>
<proteinExistence type="predicted"/>
<feature type="transmembrane region" description="Helical" evidence="1">
    <location>
        <begin position="36"/>
        <end position="52"/>
    </location>
</feature>
<keyword evidence="1" id="KW-1133">Transmembrane helix</keyword>
<feature type="transmembrane region" description="Helical" evidence="1">
    <location>
        <begin position="125"/>
        <end position="144"/>
    </location>
</feature>
<evidence type="ECO:0000313" key="2">
    <source>
        <dbReference type="EMBL" id="MDC4242062.1"/>
    </source>
</evidence>
<dbReference type="EMBL" id="JAMRYU010000023">
    <property type="protein sequence ID" value="MDC4242062.1"/>
    <property type="molecule type" value="Genomic_DNA"/>
</dbReference>
<dbReference type="AlphaFoldDB" id="A0A9X4B2T0"/>